<evidence type="ECO:0000256" key="1">
    <source>
        <dbReference type="SAM" id="MobiDB-lite"/>
    </source>
</evidence>
<dbReference type="AlphaFoldDB" id="A0A2V1DSB5"/>
<proteinExistence type="predicted"/>
<evidence type="ECO:0000259" key="2">
    <source>
        <dbReference type="Pfam" id="PF24864"/>
    </source>
</evidence>
<organism evidence="3 4">
    <name type="scientific">Periconia macrospinosa</name>
    <dbReference type="NCBI Taxonomy" id="97972"/>
    <lineage>
        <taxon>Eukaryota</taxon>
        <taxon>Fungi</taxon>
        <taxon>Dikarya</taxon>
        <taxon>Ascomycota</taxon>
        <taxon>Pezizomycotina</taxon>
        <taxon>Dothideomycetes</taxon>
        <taxon>Pleosporomycetidae</taxon>
        <taxon>Pleosporales</taxon>
        <taxon>Massarineae</taxon>
        <taxon>Periconiaceae</taxon>
        <taxon>Periconia</taxon>
    </lineage>
</organism>
<dbReference type="OrthoDB" id="4757095at2759"/>
<dbReference type="Pfam" id="PF24864">
    <property type="entry name" value="DUF7730"/>
    <property type="match status" value="1"/>
</dbReference>
<accession>A0A2V1DSB5</accession>
<dbReference type="PANTHER" id="PTHR38790:SF9">
    <property type="entry name" value="F-BOX DOMAIN-CONTAINING PROTEIN"/>
    <property type="match status" value="1"/>
</dbReference>
<sequence length="337" mass="38434">MQPKILGLISINIPSIRWVPDDIDTLSSQSSKGLSQKSKTASPSFLHLPKVLSKLSTADSSTSATKSGSSSHHSTTFRYNRHHKRSALELSEDDLVSRVHPQNQSSFFDKLPPEVRNLVYGYVMGEETVHLTMGAKKRFAHFVCQDECTSDYISSRDEGRDDRVDQGWCRCKVLVGGKAHSARYLEGLPHLYNNHTFSLLHITHLLYLPKRTPLCTLTHIRSLCLRWSIRALPYYYRAMSHKPTLAYPEDTENWERAWDILGNMDGLRDLRVVILSREGIWEAAWLSLEEKLVESIKKVARVKRVEVVLPYQSCRVDWDVGNVVFSRPGNGRSIDEV</sequence>
<evidence type="ECO:0000313" key="3">
    <source>
        <dbReference type="EMBL" id="PVI00886.1"/>
    </source>
</evidence>
<dbReference type="PANTHER" id="PTHR38790">
    <property type="entry name" value="2EXR DOMAIN-CONTAINING PROTEIN-RELATED"/>
    <property type="match status" value="1"/>
</dbReference>
<feature type="domain" description="DUF7730" evidence="2">
    <location>
        <begin position="100"/>
        <end position="323"/>
    </location>
</feature>
<dbReference type="Proteomes" id="UP000244855">
    <property type="component" value="Unassembled WGS sequence"/>
</dbReference>
<reference evidence="3 4" key="1">
    <citation type="journal article" date="2018" name="Sci. Rep.">
        <title>Comparative genomics provides insights into the lifestyle and reveals functional heterogeneity of dark septate endophytic fungi.</title>
        <authorList>
            <person name="Knapp D.G."/>
            <person name="Nemeth J.B."/>
            <person name="Barry K."/>
            <person name="Hainaut M."/>
            <person name="Henrissat B."/>
            <person name="Johnson J."/>
            <person name="Kuo A."/>
            <person name="Lim J.H.P."/>
            <person name="Lipzen A."/>
            <person name="Nolan M."/>
            <person name="Ohm R.A."/>
            <person name="Tamas L."/>
            <person name="Grigoriev I.V."/>
            <person name="Spatafora J.W."/>
            <person name="Nagy L.G."/>
            <person name="Kovacs G.M."/>
        </authorList>
    </citation>
    <scope>NUCLEOTIDE SEQUENCE [LARGE SCALE GENOMIC DNA]</scope>
    <source>
        <strain evidence="3 4">DSE2036</strain>
    </source>
</reference>
<dbReference type="EMBL" id="KZ805366">
    <property type="protein sequence ID" value="PVI00886.1"/>
    <property type="molecule type" value="Genomic_DNA"/>
</dbReference>
<name>A0A2V1DSB5_9PLEO</name>
<protein>
    <recommendedName>
        <fullName evidence="2">DUF7730 domain-containing protein</fullName>
    </recommendedName>
</protein>
<dbReference type="InterPro" id="IPR056632">
    <property type="entry name" value="DUF7730"/>
</dbReference>
<keyword evidence="4" id="KW-1185">Reference proteome</keyword>
<dbReference type="STRING" id="97972.A0A2V1DSB5"/>
<gene>
    <name evidence="3" type="ORF">DM02DRAFT_592037</name>
</gene>
<feature type="compositionally biased region" description="Low complexity" evidence="1">
    <location>
        <begin position="57"/>
        <end position="76"/>
    </location>
</feature>
<feature type="region of interest" description="Disordered" evidence="1">
    <location>
        <begin position="57"/>
        <end position="79"/>
    </location>
</feature>
<evidence type="ECO:0000313" key="4">
    <source>
        <dbReference type="Proteomes" id="UP000244855"/>
    </source>
</evidence>